<dbReference type="AlphaFoldDB" id="A0A8H6RUB0"/>
<accession>A0A8H6RUB0</accession>
<dbReference type="OrthoDB" id="3800738at2759"/>
<name>A0A8H6RUB0_9PEZI</name>
<evidence type="ECO:0000259" key="1">
    <source>
        <dbReference type="SMART" id="SM00256"/>
    </source>
</evidence>
<dbReference type="SUPFAM" id="SSF81383">
    <property type="entry name" value="F-box domain"/>
    <property type="match status" value="1"/>
</dbReference>
<dbReference type="SMART" id="SM00256">
    <property type="entry name" value="FBOX"/>
    <property type="match status" value="1"/>
</dbReference>
<evidence type="ECO:0000313" key="3">
    <source>
        <dbReference type="Proteomes" id="UP000660729"/>
    </source>
</evidence>
<organism evidence="2 3">
    <name type="scientific">Pseudocercospora fuligena</name>
    <dbReference type="NCBI Taxonomy" id="685502"/>
    <lineage>
        <taxon>Eukaryota</taxon>
        <taxon>Fungi</taxon>
        <taxon>Dikarya</taxon>
        <taxon>Ascomycota</taxon>
        <taxon>Pezizomycotina</taxon>
        <taxon>Dothideomycetes</taxon>
        <taxon>Dothideomycetidae</taxon>
        <taxon>Mycosphaerellales</taxon>
        <taxon>Mycosphaerellaceae</taxon>
        <taxon>Pseudocercospora</taxon>
    </lineage>
</organism>
<gene>
    <name evidence="2" type="ORF">HII31_01342</name>
</gene>
<feature type="domain" description="F-box" evidence="1">
    <location>
        <begin position="85"/>
        <end position="124"/>
    </location>
</feature>
<dbReference type="InterPro" id="IPR036047">
    <property type="entry name" value="F-box-like_dom_sf"/>
</dbReference>
<dbReference type="InterPro" id="IPR001810">
    <property type="entry name" value="F-box_dom"/>
</dbReference>
<dbReference type="Proteomes" id="UP000660729">
    <property type="component" value="Unassembled WGS sequence"/>
</dbReference>
<dbReference type="EMBL" id="JABCIY010000016">
    <property type="protein sequence ID" value="KAF7197291.1"/>
    <property type="molecule type" value="Genomic_DNA"/>
</dbReference>
<protein>
    <recommendedName>
        <fullName evidence="1">F-box domain-containing protein</fullName>
    </recommendedName>
</protein>
<evidence type="ECO:0000313" key="2">
    <source>
        <dbReference type="EMBL" id="KAF7197291.1"/>
    </source>
</evidence>
<proteinExistence type="predicted"/>
<keyword evidence="3" id="KW-1185">Reference proteome</keyword>
<comment type="caution">
    <text evidence="2">The sequence shown here is derived from an EMBL/GenBank/DDBJ whole genome shotgun (WGS) entry which is preliminary data.</text>
</comment>
<sequence length="255" mass="29876">MSSRRDKTSTSRRAALYNQQDLEQRLAKIINWAEHEAPEAVNALQLAKRNAAVVSRYFSETTDTKLYNERKSSSSTEIATRAFAIPEILEMILDELEHNQLLESQLVCRQFRDTIQASPNLRFRIMPSKMKLRKRIGPRINIDGNVPGVELMRECRFCKEARWYDETRRHRHCTKEMRVKVEDCERMIPWRCLDMQICEPPNRDMKTFITCRCVPEYDGDYDPEPFGHVSNEHGITLRDLLDKARNSRAGHVSCE</sequence>
<dbReference type="Pfam" id="PF00646">
    <property type="entry name" value="F-box"/>
    <property type="match status" value="1"/>
</dbReference>
<reference evidence="2" key="1">
    <citation type="submission" date="2020-04" db="EMBL/GenBank/DDBJ databases">
        <title>Draft genome resource of the tomato pathogen Pseudocercospora fuligena.</title>
        <authorList>
            <person name="Zaccaron A."/>
        </authorList>
    </citation>
    <scope>NUCLEOTIDE SEQUENCE</scope>
    <source>
        <strain evidence="2">PF001</strain>
    </source>
</reference>